<organism evidence="1 2">
    <name type="scientific">Pelosinus baikalensis</name>
    <dbReference type="NCBI Taxonomy" id="2892015"/>
    <lineage>
        <taxon>Bacteria</taxon>
        <taxon>Bacillati</taxon>
        <taxon>Bacillota</taxon>
        <taxon>Negativicutes</taxon>
        <taxon>Selenomonadales</taxon>
        <taxon>Sporomusaceae</taxon>
        <taxon>Pelosinus</taxon>
    </lineage>
</organism>
<dbReference type="Proteomes" id="UP001165492">
    <property type="component" value="Unassembled WGS sequence"/>
</dbReference>
<evidence type="ECO:0000313" key="1">
    <source>
        <dbReference type="EMBL" id="MCC5467628.1"/>
    </source>
</evidence>
<gene>
    <name evidence="1" type="ORF">LMF89_20035</name>
</gene>
<evidence type="ECO:0000313" key="2">
    <source>
        <dbReference type="Proteomes" id="UP001165492"/>
    </source>
</evidence>
<dbReference type="RefSeq" id="WP_229536595.1">
    <property type="nucleotide sequence ID" value="NZ_JAJHJB010000037.1"/>
</dbReference>
<comment type="caution">
    <text evidence="1">The sequence shown here is derived from an EMBL/GenBank/DDBJ whole genome shotgun (WGS) entry which is preliminary data.</text>
</comment>
<proteinExistence type="predicted"/>
<accession>A0ABS8HWU8</accession>
<reference evidence="1" key="1">
    <citation type="submission" date="2021-11" db="EMBL/GenBank/DDBJ databases">
        <title>Description of a new species Pelosinus isolated from the bottom sediments of Lake Baikal.</title>
        <authorList>
            <person name="Zakharyuk A."/>
        </authorList>
    </citation>
    <scope>NUCLEOTIDE SEQUENCE</scope>
    <source>
        <strain evidence="1">Bkl1</strain>
    </source>
</reference>
<keyword evidence="2" id="KW-1185">Reference proteome</keyword>
<dbReference type="Pfam" id="PF06763">
    <property type="entry name" value="Minor_tail_Z"/>
    <property type="match status" value="1"/>
</dbReference>
<sequence length="187" mass="20728">MINVTNSQLNRAIEALQHIPNAVPKALSAAINRAAEGARTEAVKKVKEEYVITASRVRETIHIFKANPANLTAAITSRGRLRALSYFKTNPSKPLTRRITRQLIAHVKRTGGEKISGAFIAKTRSGHVGVFNRVGKARLPLVQRYGPSVPQMMGEPRVSSHIEQESKRRLDDRIEHEISRILRGAGL</sequence>
<dbReference type="EMBL" id="JAJHJB010000037">
    <property type="protein sequence ID" value="MCC5467628.1"/>
    <property type="molecule type" value="Genomic_DNA"/>
</dbReference>
<name>A0ABS8HWU8_9FIRM</name>
<dbReference type="InterPro" id="IPR010633">
    <property type="entry name" value="Phage_lambda_GpZ"/>
</dbReference>
<protein>
    <submittedName>
        <fullName evidence="1">Phage tail protein</fullName>
    </submittedName>
</protein>